<accession>A0AA41QYJ0</accession>
<keyword evidence="3" id="KW-1185">Reference proteome</keyword>
<feature type="signal peptide" evidence="1">
    <location>
        <begin position="1"/>
        <end position="19"/>
    </location>
</feature>
<keyword evidence="1" id="KW-0732">Signal</keyword>
<proteinExistence type="predicted"/>
<feature type="chain" id="PRO_5041201449" description="Porin" evidence="1">
    <location>
        <begin position="20"/>
        <end position="391"/>
    </location>
</feature>
<dbReference type="RefSeq" id="WP_246902628.1">
    <property type="nucleotide sequence ID" value="NZ_JALJRB010000002.1"/>
</dbReference>
<evidence type="ECO:0000313" key="3">
    <source>
        <dbReference type="Proteomes" id="UP001165427"/>
    </source>
</evidence>
<gene>
    <name evidence="2" type="ORF">MRX98_02180</name>
</gene>
<sequence>MKKLLVVLLVLGLAAPAMAQTNWHFYGSLRTHVGYYSTSEDFIANAPAQDGTIGMGSLGNPFGQPAQGIKDEGTLLSMSAQSRLGFRGAVSDKLFGHVEFGFTETTRAGKSQSPYTRLAYGQWNFGAGSLIFGKHYTPATFLGYSNMVGDLGDSGDANLLVAGLPYIGRQPQIRLTIAGIELALIEQNTAQDDLNYDEIDRVLPRIEAAYVFRTPVIAIRPVLGYQTYKVNDLGPGGDYRNIESYLAGLGISLTLGPAYVKMTGAWQQNAGNYGNSNVLAPYARSATAVDDAQSLQGTFVAGFKFSPAFFIEAGVAYTENKVDLAANVESKQKGAVYYLQAPFTVAKGFTIIPEVGQLDRGDWVNPSPLLPLGDYAQGRMTYFVANLRIDF</sequence>
<dbReference type="EMBL" id="JALJRB010000002">
    <property type="protein sequence ID" value="MCJ8499367.1"/>
    <property type="molecule type" value="Genomic_DNA"/>
</dbReference>
<organism evidence="2 3">
    <name type="scientific">Desulfatitalea alkaliphila</name>
    <dbReference type="NCBI Taxonomy" id="2929485"/>
    <lineage>
        <taxon>Bacteria</taxon>
        <taxon>Pseudomonadati</taxon>
        <taxon>Thermodesulfobacteriota</taxon>
        <taxon>Desulfobacteria</taxon>
        <taxon>Desulfobacterales</taxon>
        <taxon>Desulfosarcinaceae</taxon>
        <taxon>Desulfatitalea</taxon>
    </lineage>
</organism>
<dbReference type="AlphaFoldDB" id="A0AA41QYJ0"/>
<name>A0AA41QYJ0_9BACT</name>
<evidence type="ECO:0008006" key="4">
    <source>
        <dbReference type="Google" id="ProtNLM"/>
    </source>
</evidence>
<protein>
    <recommendedName>
        <fullName evidence="4">Porin</fullName>
    </recommendedName>
</protein>
<reference evidence="2" key="1">
    <citation type="submission" date="2022-04" db="EMBL/GenBank/DDBJ databases">
        <title>Desulfatitalea alkaliphila sp. nov., a novel anaerobic sulfate-reducing bacterium isolated from terrestrial mud volcano, Taman Peninsula, Russia.</title>
        <authorList>
            <person name="Khomyakova M.A."/>
            <person name="Merkel A.Y."/>
            <person name="Slobodkin A.I."/>
        </authorList>
    </citation>
    <scope>NUCLEOTIDE SEQUENCE</scope>
    <source>
        <strain evidence="2">M08but</strain>
    </source>
</reference>
<dbReference type="Proteomes" id="UP001165427">
    <property type="component" value="Unassembled WGS sequence"/>
</dbReference>
<dbReference type="InterPro" id="IPR023614">
    <property type="entry name" value="Porin_dom_sf"/>
</dbReference>
<dbReference type="SUPFAM" id="SSF56935">
    <property type="entry name" value="Porins"/>
    <property type="match status" value="1"/>
</dbReference>
<evidence type="ECO:0000256" key="1">
    <source>
        <dbReference type="SAM" id="SignalP"/>
    </source>
</evidence>
<dbReference type="Gene3D" id="2.40.160.10">
    <property type="entry name" value="Porin"/>
    <property type="match status" value="1"/>
</dbReference>
<evidence type="ECO:0000313" key="2">
    <source>
        <dbReference type="EMBL" id="MCJ8499367.1"/>
    </source>
</evidence>
<comment type="caution">
    <text evidence="2">The sequence shown here is derived from an EMBL/GenBank/DDBJ whole genome shotgun (WGS) entry which is preliminary data.</text>
</comment>